<feature type="transmembrane region" description="Helical" evidence="1">
    <location>
        <begin position="390"/>
        <end position="415"/>
    </location>
</feature>
<reference evidence="3" key="1">
    <citation type="submission" date="2017-05" db="EMBL/GenBank/DDBJ databases">
        <authorList>
            <person name="Rodrigo-Torres L."/>
            <person name="Arahal R. D."/>
            <person name="Lucena T."/>
        </authorList>
    </citation>
    <scope>NUCLEOTIDE SEQUENCE [LARGE SCALE GENOMIC DNA]</scope>
    <source>
        <strain evidence="3">CECT 8649</strain>
    </source>
</reference>
<feature type="transmembrane region" description="Helical" evidence="1">
    <location>
        <begin position="466"/>
        <end position="489"/>
    </location>
</feature>
<dbReference type="PANTHER" id="PTHR32063:SF18">
    <property type="entry name" value="CATION EFFLUX SYSTEM PROTEIN"/>
    <property type="match status" value="1"/>
</dbReference>
<dbReference type="SUPFAM" id="SSF82714">
    <property type="entry name" value="Multidrug efflux transporter AcrB TolC docking domain, DN and DC subdomains"/>
    <property type="match status" value="2"/>
</dbReference>
<feature type="transmembrane region" description="Helical" evidence="1">
    <location>
        <begin position="12"/>
        <end position="29"/>
    </location>
</feature>
<dbReference type="SUPFAM" id="SSF82693">
    <property type="entry name" value="Multidrug efflux transporter AcrB pore domain, PN1, PN2, PC1 and PC2 subdomains"/>
    <property type="match status" value="2"/>
</dbReference>
<organism evidence="2 3">
    <name type="scientific">Pelagimonas phthalicica</name>
    <dbReference type="NCBI Taxonomy" id="1037362"/>
    <lineage>
        <taxon>Bacteria</taxon>
        <taxon>Pseudomonadati</taxon>
        <taxon>Pseudomonadota</taxon>
        <taxon>Alphaproteobacteria</taxon>
        <taxon>Rhodobacterales</taxon>
        <taxon>Roseobacteraceae</taxon>
        <taxon>Pelagimonas</taxon>
    </lineage>
</organism>
<dbReference type="GO" id="GO:0042910">
    <property type="term" value="F:xenobiotic transmembrane transporter activity"/>
    <property type="evidence" value="ECO:0007669"/>
    <property type="project" value="TreeGrafter"/>
</dbReference>
<dbReference type="GO" id="GO:0005886">
    <property type="term" value="C:plasma membrane"/>
    <property type="evidence" value="ECO:0007669"/>
    <property type="project" value="TreeGrafter"/>
</dbReference>
<feature type="transmembrane region" description="Helical" evidence="1">
    <location>
        <begin position="952"/>
        <end position="975"/>
    </location>
</feature>
<evidence type="ECO:0000313" key="3">
    <source>
        <dbReference type="Proteomes" id="UP000225972"/>
    </source>
</evidence>
<protein>
    <submittedName>
        <fullName evidence="2">Efflux pump membrane transporter BepE</fullName>
    </submittedName>
</protein>
<dbReference type="Proteomes" id="UP000225972">
    <property type="component" value="Unassembled WGS sequence"/>
</dbReference>
<keyword evidence="1" id="KW-0812">Transmembrane</keyword>
<dbReference type="Pfam" id="PF00873">
    <property type="entry name" value="ACR_tran"/>
    <property type="match status" value="1"/>
</dbReference>
<dbReference type="OrthoDB" id="9798415at2"/>
<dbReference type="Gene3D" id="3.30.2090.10">
    <property type="entry name" value="Multidrug efflux transporter AcrB TolC docking domain, DN and DC subdomains"/>
    <property type="match status" value="2"/>
</dbReference>
<feature type="transmembrane region" description="Helical" evidence="1">
    <location>
        <begin position="981"/>
        <end position="1008"/>
    </location>
</feature>
<dbReference type="InterPro" id="IPR001036">
    <property type="entry name" value="Acrflvin-R"/>
</dbReference>
<dbReference type="RefSeq" id="WP_099243782.1">
    <property type="nucleotide sequence ID" value="NZ_FXXP01000001.1"/>
</dbReference>
<dbReference type="PANTHER" id="PTHR32063">
    <property type="match status" value="1"/>
</dbReference>
<feature type="transmembrane region" description="Helical" evidence="1">
    <location>
        <begin position="524"/>
        <end position="546"/>
    </location>
</feature>
<keyword evidence="1" id="KW-1133">Transmembrane helix</keyword>
<dbReference type="PRINTS" id="PR00702">
    <property type="entry name" value="ACRIFLAVINRP"/>
</dbReference>
<dbReference type="Gene3D" id="1.20.1640.10">
    <property type="entry name" value="Multidrug efflux transporter AcrB transmembrane domain"/>
    <property type="match status" value="2"/>
</dbReference>
<feature type="transmembrane region" description="Helical" evidence="1">
    <location>
        <begin position="910"/>
        <end position="931"/>
    </location>
</feature>
<dbReference type="Gene3D" id="3.30.70.1320">
    <property type="entry name" value="Multidrug efflux transporter AcrB pore domain like"/>
    <property type="match status" value="1"/>
</dbReference>
<evidence type="ECO:0000256" key="1">
    <source>
        <dbReference type="SAM" id="Phobius"/>
    </source>
</evidence>
<dbReference type="EMBL" id="FXXP01000001">
    <property type="protein sequence ID" value="SMX27533.1"/>
    <property type="molecule type" value="Genomic_DNA"/>
</dbReference>
<dbReference type="AlphaFoldDB" id="A0A238JAX8"/>
<dbReference type="Gene3D" id="3.30.70.1440">
    <property type="entry name" value="Multidrug efflux transporter AcrB pore domain"/>
    <property type="match status" value="1"/>
</dbReference>
<gene>
    <name evidence="2" type="primary">bepE</name>
    <name evidence="2" type="ORF">TRP8649_01638</name>
</gene>
<dbReference type="InterPro" id="IPR027463">
    <property type="entry name" value="AcrB_DN_DC_subdom"/>
</dbReference>
<keyword evidence="1" id="KW-0472">Membrane</keyword>
<accession>A0A238JAX8</accession>
<dbReference type="Gene3D" id="3.30.70.1430">
    <property type="entry name" value="Multidrug efflux transporter AcrB pore domain"/>
    <property type="match status" value="2"/>
</dbReference>
<sequence>MDLARFAIEKRVISALFSLLILVAGYFSYTSLPRFEDPEFIIRQAQIITPYPGASAEEVAEEVTEVVENALQELLGVKEVRSVSSPGLSNVSVEFTIASARDYPALYQRFAQMRAKIDDIQDTLPPNALKTQVYDDFGDVYALYFAITGEGYTMPDLHAYAKQLQRELVTVKGVSKVVLNGVQDEVIYVEYAPARLIELGLAPSQISQVLEGQNLVVPGGSVVAGERRITFRPQSAVDSVEAISNLVISNPQTGASFRLSDIASVSRGLIDPEQNLLYRDGQPAIGIGISNQIGGNVVNMGKAVKERMDQLISERPIGIEILPISDQSVSVETSVNDFVMNVVVALIIVVGTLLVFMGIRSGLLMGGILLVTVAGTLFGMLLYGLDMQRISLGALIIALGMLVDNAIVVVEGTLVRVHKGEHPRDASIAVVNQTKWPLLGGTVVGFLAFSPIGFSPDNTGEYAGSLFWTIAIALLFSWLVAIWLTPYFCTLLLRAENKEDGAEAAKEGIVLRLYRRLLGTAIRLRYLTVLLVVALFGSAIAGFSLVPPGFFPASTRAQFVIDYTLPEGTDISKTKADLLEIDAHVRGLSGVQSTNLTIGSGHTRFMLIYEAADSNPGYGQILVDVEDFTQIADLEGTLQNWIDDRYPSANAKVWRFILGPGGGSKVEARFFGPDAAVLRDLAAQAKTIFAQAGAVAIKDDWREQIQVMRPVINTENARRLGLTQGEISSAIYAHFNGTNIGVLREGDELLDITMRPLASARDDIEMLNSVQIFSPSIGAYIPISQVVDRFDLVFEAGNLRRINRKLAITAQADNAPGVLSGDLFEQVRAPVEAIPLPPGYELVWKGEAGNSAEANAGLAQTMPLGFGAMILVVFLLFNAVRQPLIIWLTVPLALIGVVWGLVATNTPMEFMAILGVLSLTGMLIKNAIVLIDETDTQIADGKARMQAVVDASVSRVRPVMLGVLTTVLGVVPLIWDPFFASLAVVIICGLSFATILTLIIVPTLYAVFFRIRQDEVTE</sequence>
<feature type="transmembrane region" description="Helical" evidence="1">
    <location>
        <begin position="363"/>
        <end position="384"/>
    </location>
</feature>
<keyword evidence="3" id="KW-1185">Reference proteome</keyword>
<evidence type="ECO:0000313" key="2">
    <source>
        <dbReference type="EMBL" id="SMX27533.1"/>
    </source>
</evidence>
<feature type="transmembrane region" description="Helical" evidence="1">
    <location>
        <begin position="436"/>
        <end position="454"/>
    </location>
</feature>
<name>A0A238JAX8_9RHOB</name>
<feature type="transmembrane region" description="Helical" evidence="1">
    <location>
        <begin position="338"/>
        <end position="356"/>
    </location>
</feature>
<dbReference type="SUPFAM" id="SSF82866">
    <property type="entry name" value="Multidrug efflux transporter AcrB transmembrane domain"/>
    <property type="match status" value="2"/>
</dbReference>
<feature type="transmembrane region" description="Helical" evidence="1">
    <location>
        <begin position="884"/>
        <end position="904"/>
    </location>
</feature>
<feature type="transmembrane region" description="Helical" evidence="1">
    <location>
        <begin position="857"/>
        <end position="877"/>
    </location>
</feature>
<proteinExistence type="predicted"/>